<comment type="caution">
    <text evidence="7">The sequence shown here is derived from an EMBL/GenBank/DDBJ whole genome shotgun (WGS) entry which is preliminary data.</text>
</comment>
<dbReference type="SFLD" id="SFLDF00299">
    <property type="entry name" value="anaerobic_ribonucleoside-triph"/>
    <property type="match status" value="1"/>
</dbReference>
<dbReference type="SUPFAM" id="SSF102114">
    <property type="entry name" value="Radical SAM enzymes"/>
    <property type="match status" value="1"/>
</dbReference>
<dbReference type="InterPro" id="IPR034457">
    <property type="entry name" value="Organic_radical-activating"/>
</dbReference>
<dbReference type="InterPro" id="IPR013785">
    <property type="entry name" value="Aldolase_TIM"/>
</dbReference>
<keyword evidence="6" id="KW-0411">Iron-sulfur</keyword>
<reference evidence="7 8" key="1">
    <citation type="submission" date="2018-08" db="EMBL/GenBank/DDBJ databases">
        <title>A genome reference for cultivated species of the human gut microbiota.</title>
        <authorList>
            <person name="Zou Y."/>
            <person name="Xue W."/>
            <person name="Luo G."/>
        </authorList>
    </citation>
    <scope>NUCLEOTIDE SEQUENCE [LARGE SCALE GENOMIC DNA]</scope>
    <source>
        <strain evidence="7 8">TM09-12</strain>
    </source>
</reference>
<evidence type="ECO:0000313" key="7">
    <source>
        <dbReference type="EMBL" id="RGI98773.1"/>
    </source>
</evidence>
<dbReference type="CDD" id="cd01335">
    <property type="entry name" value="Radical_SAM"/>
    <property type="match status" value="1"/>
</dbReference>
<comment type="cofactor">
    <cofactor evidence="1">
        <name>[4Fe-4S] cluster</name>
        <dbReference type="ChEBI" id="CHEBI:49883"/>
    </cofactor>
</comment>
<evidence type="ECO:0000256" key="5">
    <source>
        <dbReference type="ARBA" id="ARBA00023004"/>
    </source>
</evidence>
<evidence type="ECO:0000256" key="4">
    <source>
        <dbReference type="ARBA" id="ARBA00022723"/>
    </source>
</evidence>
<keyword evidence="5" id="KW-0408">Iron</keyword>
<dbReference type="SFLD" id="SFLDG01063">
    <property type="entry name" value="activating_enzymes__group_1"/>
    <property type="match status" value="1"/>
</dbReference>
<gene>
    <name evidence="7" type="ORF">DXD79_24865</name>
</gene>
<dbReference type="InterPro" id="IPR012837">
    <property type="entry name" value="NrdG"/>
</dbReference>
<evidence type="ECO:0000313" key="8">
    <source>
        <dbReference type="Proteomes" id="UP000263014"/>
    </source>
</evidence>
<dbReference type="PANTHER" id="PTHR30352:SF2">
    <property type="entry name" value="ANAEROBIC RIBONUCLEOSIDE-TRIPHOSPHATE REDUCTASE-ACTIVATING PROTEIN"/>
    <property type="match status" value="1"/>
</dbReference>
<keyword evidence="2" id="KW-0004">4Fe-4S</keyword>
<dbReference type="RefSeq" id="WP_002603079.1">
    <property type="nucleotide sequence ID" value="NZ_QSON01000015.1"/>
</dbReference>
<evidence type="ECO:0000256" key="3">
    <source>
        <dbReference type="ARBA" id="ARBA00022691"/>
    </source>
</evidence>
<organism evidence="7 8">
    <name type="scientific">Hungatella hathewayi</name>
    <dbReference type="NCBI Taxonomy" id="154046"/>
    <lineage>
        <taxon>Bacteria</taxon>
        <taxon>Bacillati</taxon>
        <taxon>Bacillota</taxon>
        <taxon>Clostridia</taxon>
        <taxon>Lachnospirales</taxon>
        <taxon>Lachnospiraceae</taxon>
        <taxon>Hungatella</taxon>
    </lineage>
</organism>
<dbReference type="InterPro" id="IPR007197">
    <property type="entry name" value="rSAM"/>
</dbReference>
<dbReference type="GO" id="GO:0043365">
    <property type="term" value="F:[formate-C-acetyltransferase]-activating enzyme activity"/>
    <property type="evidence" value="ECO:0007669"/>
    <property type="project" value="InterPro"/>
</dbReference>
<dbReference type="Gene3D" id="3.20.20.70">
    <property type="entry name" value="Aldolase class I"/>
    <property type="match status" value="1"/>
</dbReference>
<dbReference type="GO" id="GO:0051539">
    <property type="term" value="F:4 iron, 4 sulfur cluster binding"/>
    <property type="evidence" value="ECO:0007669"/>
    <property type="project" value="UniProtKB-KW"/>
</dbReference>
<evidence type="ECO:0000256" key="6">
    <source>
        <dbReference type="ARBA" id="ARBA00023014"/>
    </source>
</evidence>
<keyword evidence="3" id="KW-0949">S-adenosyl-L-methionine</keyword>
<dbReference type="GO" id="GO:0046872">
    <property type="term" value="F:metal ion binding"/>
    <property type="evidence" value="ECO:0007669"/>
    <property type="project" value="UniProtKB-KW"/>
</dbReference>
<dbReference type="SFLD" id="SFLDG01066">
    <property type="entry name" value="organic_radical-activating_enz"/>
    <property type="match status" value="1"/>
</dbReference>
<keyword evidence="4" id="KW-0479">Metal-binding</keyword>
<dbReference type="AlphaFoldDB" id="A0A374P1B2"/>
<dbReference type="SFLD" id="SFLDS00029">
    <property type="entry name" value="Radical_SAM"/>
    <property type="match status" value="1"/>
</dbReference>
<dbReference type="Proteomes" id="UP000263014">
    <property type="component" value="Unassembled WGS sequence"/>
</dbReference>
<dbReference type="PANTHER" id="PTHR30352">
    <property type="entry name" value="PYRUVATE FORMATE-LYASE-ACTIVATING ENZYME"/>
    <property type="match status" value="1"/>
</dbReference>
<proteinExistence type="predicted"/>
<evidence type="ECO:0000256" key="1">
    <source>
        <dbReference type="ARBA" id="ARBA00001966"/>
    </source>
</evidence>
<evidence type="ECO:0000256" key="2">
    <source>
        <dbReference type="ARBA" id="ARBA00022485"/>
    </source>
</evidence>
<name>A0A374P1B2_9FIRM</name>
<dbReference type="EMBL" id="QSON01000015">
    <property type="protein sequence ID" value="RGI98773.1"/>
    <property type="molecule type" value="Genomic_DNA"/>
</dbReference>
<sequence length="210" mass="23575">MNVARVLYPVEVLGPGKRAAVWLCGCPHRCTGCSNPELWEMRPEYDIQPETLAEMIGAVVTDQGKRVDGITITGGEPFYQAGDLERLLNRLRCFTGDILVYTGYTLEELEASKDPRVKRALDQIDVLIDGRYEENKNTGVAMRGSYNQRIYVRNRKLEGVYEAYRSLPNRIQNFTALEGVISVGIHSPGFNAEVEKRAAEKGMVMQRGES</sequence>
<accession>A0A374P1B2</accession>
<dbReference type="Pfam" id="PF13353">
    <property type="entry name" value="Fer4_12"/>
    <property type="match status" value="1"/>
</dbReference>
<dbReference type="GO" id="GO:0004748">
    <property type="term" value="F:ribonucleoside-diphosphate reductase activity, thioredoxin disulfide as acceptor"/>
    <property type="evidence" value="ECO:0007669"/>
    <property type="project" value="TreeGrafter"/>
</dbReference>
<dbReference type="InterPro" id="IPR058240">
    <property type="entry name" value="rSAM_sf"/>
</dbReference>
<protein>
    <submittedName>
        <fullName evidence="7">Radical SAM protein</fullName>
    </submittedName>
</protein>